<feature type="transmembrane region" description="Helical" evidence="1">
    <location>
        <begin position="9"/>
        <end position="29"/>
    </location>
</feature>
<evidence type="ECO:0000313" key="2">
    <source>
        <dbReference type="EMBL" id="NLF54683.1"/>
    </source>
</evidence>
<dbReference type="RefSeq" id="WP_068806165.1">
    <property type="nucleotide sequence ID" value="NZ_MBFM01000002.1"/>
</dbReference>
<gene>
    <name evidence="2" type="ORF">GX576_09880</name>
</gene>
<keyword evidence="1" id="KW-0472">Membrane</keyword>
<evidence type="ECO:0000313" key="3">
    <source>
        <dbReference type="Proteomes" id="UP000536534"/>
    </source>
</evidence>
<organism evidence="2 3">
    <name type="scientific">Thauera phenolivorans</name>
    <dbReference type="NCBI Taxonomy" id="1792543"/>
    <lineage>
        <taxon>Bacteria</taxon>
        <taxon>Pseudomonadati</taxon>
        <taxon>Pseudomonadota</taxon>
        <taxon>Betaproteobacteria</taxon>
        <taxon>Rhodocyclales</taxon>
        <taxon>Zoogloeaceae</taxon>
        <taxon>Thauera</taxon>
    </lineage>
</organism>
<keyword evidence="1" id="KW-0812">Transmembrane</keyword>
<accession>A0A7X7LWR9</accession>
<keyword evidence="1" id="KW-1133">Transmembrane helix</keyword>
<dbReference type="Proteomes" id="UP000536534">
    <property type="component" value="Unassembled WGS sequence"/>
</dbReference>
<dbReference type="InterPro" id="IPR032314">
    <property type="entry name" value="DUF4845"/>
</dbReference>
<dbReference type="OrthoDB" id="9180880at2"/>
<proteinExistence type="predicted"/>
<comment type="caution">
    <text evidence="2">The sequence shown here is derived from an EMBL/GenBank/DDBJ whole genome shotgun (WGS) entry which is preliminary data.</text>
</comment>
<reference evidence="2 3" key="1">
    <citation type="journal article" date="2020" name="Biotechnol. Biofuels">
        <title>New insights from the biogas microbiome by comprehensive genome-resolved metagenomics of nearly 1600 species originating from multiple anaerobic digesters.</title>
        <authorList>
            <person name="Campanaro S."/>
            <person name="Treu L."/>
            <person name="Rodriguez-R L.M."/>
            <person name="Kovalovszki A."/>
            <person name="Ziels R.M."/>
            <person name="Maus I."/>
            <person name="Zhu X."/>
            <person name="Kougias P.G."/>
            <person name="Basile A."/>
            <person name="Luo G."/>
            <person name="Schluter A."/>
            <person name="Konstantinidis K.T."/>
            <person name="Angelidaki I."/>
        </authorList>
    </citation>
    <scope>NUCLEOTIDE SEQUENCE [LARGE SCALE GENOMIC DNA]</scope>
    <source>
        <strain evidence="2">AS06rmzACSIP_256</strain>
    </source>
</reference>
<dbReference type="EMBL" id="JAAYYV010000253">
    <property type="protein sequence ID" value="NLF54683.1"/>
    <property type="molecule type" value="Genomic_DNA"/>
</dbReference>
<protein>
    <submittedName>
        <fullName evidence="2">DUF4845 domain-containing protein</fullName>
    </submittedName>
</protein>
<evidence type="ECO:0000256" key="1">
    <source>
        <dbReference type="SAM" id="Phobius"/>
    </source>
</evidence>
<dbReference type="Pfam" id="PF16137">
    <property type="entry name" value="DUF4845"/>
    <property type="match status" value="1"/>
</dbReference>
<dbReference type="AlphaFoldDB" id="A0A7X7LWR9"/>
<name>A0A7X7LWR9_9RHOO</name>
<sequence>MDKKGQRGLSLISVLIVGALAAFVLVIGFRTVPAVNEYMAVQRIVKILADDAENGTSASELRRSFDRRSDVDDVTSVTGADLDIERVGGKTVVSVDYERRVPVVANVSLLLEFSASSANP</sequence>